<dbReference type="OrthoDB" id="9787898at2"/>
<dbReference type="GO" id="GO:0005737">
    <property type="term" value="C:cytoplasm"/>
    <property type="evidence" value="ECO:0007669"/>
    <property type="project" value="UniProtKB-SubCell"/>
</dbReference>
<comment type="cofactor">
    <cofactor evidence="9">
        <name>[4Fe-4S] cluster</name>
        <dbReference type="ChEBI" id="CHEBI:49883"/>
    </cofactor>
    <text evidence="9">Binds 2 [4Fe-4S] clusters per subunit. One cluster is coordinated with 3 cysteines and an exchangeable S-adenosyl-L-methionine.</text>
</comment>
<keyword evidence="5 9" id="KW-0479">Metal-binding</keyword>
<keyword evidence="6 9" id="KW-0408">Iron</keyword>
<protein>
    <recommendedName>
        <fullName evidence="9">Lipoyl synthase</fullName>
        <ecNumber evidence="9">2.8.1.8</ecNumber>
    </recommendedName>
    <alternativeName>
        <fullName evidence="9">Lip-syn</fullName>
        <shortName evidence="9">LS</shortName>
    </alternativeName>
    <alternativeName>
        <fullName evidence="9">Lipoate synthase</fullName>
    </alternativeName>
    <alternativeName>
        <fullName evidence="9">Lipoic acid synthase</fullName>
    </alternativeName>
    <alternativeName>
        <fullName evidence="9">Sulfur insertion protein LipA</fullName>
    </alternativeName>
</protein>
<dbReference type="Pfam" id="PF04055">
    <property type="entry name" value="Radical_SAM"/>
    <property type="match status" value="1"/>
</dbReference>
<dbReference type="KEGG" id="lfp:Y981_11410"/>
<evidence type="ECO:0000259" key="10">
    <source>
        <dbReference type="PROSITE" id="PS51918"/>
    </source>
</evidence>
<evidence type="ECO:0000256" key="3">
    <source>
        <dbReference type="ARBA" id="ARBA00022679"/>
    </source>
</evidence>
<evidence type="ECO:0000256" key="8">
    <source>
        <dbReference type="ARBA" id="ARBA00047326"/>
    </source>
</evidence>
<dbReference type="PROSITE" id="PS51918">
    <property type="entry name" value="RADICAL_SAM"/>
    <property type="match status" value="1"/>
</dbReference>
<dbReference type="InterPro" id="IPR013785">
    <property type="entry name" value="Aldolase_TIM"/>
</dbReference>
<comment type="function">
    <text evidence="9">Catalyzes the radical-mediated insertion of two sulfur atoms into the C-6 and C-8 positions of the octanoyl moiety bound to the lipoyl domains of lipoate-dependent enzymes, thereby converting the octanoylated domains into lipoylated derivatives.</text>
</comment>
<dbReference type="FunFam" id="3.20.20.70:FF:000040">
    <property type="entry name" value="Lipoyl synthase"/>
    <property type="match status" value="1"/>
</dbReference>
<dbReference type="PIRSF" id="PIRSF005963">
    <property type="entry name" value="Lipoyl_synth"/>
    <property type="match status" value="1"/>
</dbReference>
<evidence type="ECO:0000256" key="6">
    <source>
        <dbReference type="ARBA" id="ARBA00023004"/>
    </source>
</evidence>
<keyword evidence="7 9" id="KW-0411">Iron-sulfur</keyword>
<evidence type="ECO:0000256" key="1">
    <source>
        <dbReference type="ARBA" id="ARBA00022485"/>
    </source>
</evidence>
<dbReference type="SFLD" id="SFLDF00271">
    <property type="entry name" value="lipoyl_synthase"/>
    <property type="match status" value="1"/>
</dbReference>
<dbReference type="GO" id="GO:0009249">
    <property type="term" value="P:protein lipoylation"/>
    <property type="evidence" value="ECO:0007669"/>
    <property type="project" value="UniProtKB-UniRule"/>
</dbReference>
<evidence type="ECO:0000313" key="12">
    <source>
        <dbReference type="Proteomes" id="UP000027059"/>
    </source>
</evidence>
<keyword evidence="1 9" id="KW-0004">4Fe-4S</keyword>
<dbReference type="GO" id="GO:0016992">
    <property type="term" value="F:lipoate synthase activity"/>
    <property type="evidence" value="ECO:0007669"/>
    <property type="project" value="UniProtKB-UniRule"/>
</dbReference>
<dbReference type="InterPro" id="IPR058240">
    <property type="entry name" value="rSAM_sf"/>
</dbReference>
<keyword evidence="12" id="KW-1185">Reference proteome</keyword>
<dbReference type="NCBIfam" id="TIGR00510">
    <property type="entry name" value="lipA"/>
    <property type="match status" value="1"/>
</dbReference>
<dbReference type="InterPro" id="IPR007197">
    <property type="entry name" value="rSAM"/>
</dbReference>
<dbReference type="PANTHER" id="PTHR10949">
    <property type="entry name" value="LIPOYL SYNTHASE"/>
    <property type="match status" value="1"/>
</dbReference>
<feature type="binding site" evidence="9">
    <location>
        <position position="72"/>
    </location>
    <ligand>
        <name>[4Fe-4S] cluster</name>
        <dbReference type="ChEBI" id="CHEBI:49883"/>
        <label>1</label>
    </ligand>
</feature>
<dbReference type="InterPro" id="IPR006638">
    <property type="entry name" value="Elp3/MiaA/NifB-like_rSAM"/>
</dbReference>
<name>A0A059Y0Q4_9BACT</name>
<evidence type="ECO:0000313" key="11">
    <source>
        <dbReference type="EMBL" id="AIA31116.1"/>
    </source>
</evidence>
<feature type="binding site" evidence="9">
    <location>
        <position position="66"/>
    </location>
    <ligand>
        <name>[4Fe-4S] cluster</name>
        <dbReference type="ChEBI" id="CHEBI:49883"/>
        <label>1</label>
    </ligand>
</feature>
<dbReference type="UniPathway" id="UPA00538">
    <property type="reaction ID" value="UER00593"/>
</dbReference>
<organism evidence="11 12">
    <name type="scientific">Leptospirillum ferriphilum YSK</name>
    <dbReference type="NCBI Taxonomy" id="1441628"/>
    <lineage>
        <taxon>Bacteria</taxon>
        <taxon>Pseudomonadati</taxon>
        <taxon>Nitrospirota</taxon>
        <taxon>Nitrospiria</taxon>
        <taxon>Nitrospirales</taxon>
        <taxon>Nitrospiraceae</taxon>
        <taxon>Leptospirillum</taxon>
    </lineage>
</organism>
<keyword evidence="2 9" id="KW-0963">Cytoplasm</keyword>
<comment type="subcellular location">
    <subcellularLocation>
        <location evidence="9">Cytoplasm</location>
    </subcellularLocation>
</comment>
<dbReference type="GO" id="GO:0051539">
    <property type="term" value="F:4 iron, 4 sulfur cluster binding"/>
    <property type="evidence" value="ECO:0007669"/>
    <property type="project" value="UniProtKB-UniRule"/>
</dbReference>
<dbReference type="EC" id="2.8.1.8" evidence="9"/>
<dbReference type="Gene3D" id="3.20.20.70">
    <property type="entry name" value="Aldolase class I"/>
    <property type="match status" value="1"/>
</dbReference>
<reference evidence="12" key="1">
    <citation type="submission" date="2014-02" db="EMBL/GenBank/DDBJ databases">
        <title>Complete genome sequence and comparative genomic analysis of the nitrogen-fixing bacterium Leptospirillum ferriphilum YSK.</title>
        <authorList>
            <person name="Guo X."/>
            <person name="Yin H."/>
            <person name="Liang Y."/>
            <person name="Hu Q."/>
            <person name="Ma L."/>
            <person name="Xiao Y."/>
            <person name="Zhang X."/>
            <person name="Qiu G."/>
            <person name="Liu X."/>
        </authorList>
    </citation>
    <scope>NUCLEOTIDE SEQUENCE [LARGE SCALE GENOMIC DNA]</scope>
    <source>
        <strain evidence="12">YSK</strain>
    </source>
</reference>
<evidence type="ECO:0000256" key="7">
    <source>
        <dbReference type="ARBA" id="ARBA00023014"/>
    </source>
</evidence>
<proteinExistence type="inferred from homology"/>
<keyword evidence="4 9" id="KW-0949">S-adenosyl-L-methionine</keyword>
<dbReference type="HOGENOM" id="CLU_033144_2_1_0"/>
<sequence length="316" mass="35290">MVKSSFDRKVFPLKAPSEALPLRHIPAGGRKPDWLRVLSPLHPDVFALRSRLGQDGLHTVCEEARCPNIGECFRKGTATFMILGNLCTRACPFCDVEHGKPFPPDPREPLHLSAAVRRMNLRHVVVTSVDRDDLPDGGSSHFAAVVETLRQNVPSVRIELLVPDFRGCLPLAVETLSRALPDVLNHNIETVPRLYRKVRPGADYSHSLDLLSRFRRMHPGLPTKSGLMLGLGETDEEIASVLRDLRSAGCSMLTLGQYLPPSKTHLPVDRYVTPEAFSDWERFALREGFQQVSSGPLVRSSYHAEEHARELFSTHS</sequence>
<evidence type="ECO:0000256" key="9">
    <source>
        <dbReference type="HAMAP-Rule" id="MF_00206"/>
    </source>
</evidence>
<dbReference type="AlphaFoldDB" id="A0A059Y0Q4"/>
<dbReference type="GO" id="GO:0046872">
    <property type="term" value="F:metal ion binding"/>
    <property type="evidence" value="ECO:0007669"/>
    <property type="project" value="UniProtKB-KW"/>
</dbReference>
<comment type="catalytic activity">
    <reaction evidence="8 9">
        <text>[[Fe-S] cluster scaffold protein carrying a second [4Fe-4S](2+) cluster] + N(6)-octanoyl-L-lysyl-[protein] + 2 oxidized [2Fe-2S]-[ferredoxin] + 2 S-adenosyl-L-methionine + 4 H(+) = [[Fe-S] cluster scaffold protein] + N(6)-[(R)-dihydrolipoyl]-L-lysyl-[protein] + 4 Fe(3+) + 2 hydrogen sulfide + 2 5'-deoxyadenosine + 2 L-methionine + 2 reduced [2Fe-2S]-[ferredoxin]</text>
        <dbReference type="Rhea" id="RHEA:16585"/>
        <dbReference type="Rhea" id="RHEA-COMP:9928"/>
        <dbReference type="Rhea" id="RHEA-COMP:10000"/>
        <dbReference type="Rhea" id="RHEA-COMP:10001"/>
        <dbReference type="Rhea" id="RHEA-COMP:10475"/>
        <dbReference type="Rhea" id="RHEA-COMP:14568"/>
        <dbReference type="Rhea" id="RHEA-COMP:14569"/>
        <dbReference type="ChEBI" id="CHEBI:15378"/>
        <dbReference type="ChEBI" id="CHEBI:17319"/>
        <dbReference type="ChEBI" id="CHEBI:29034"/>
        <dbReference type="ChEBI" id="CHEBI:29919"/>
        <dbReference type="ChEBI" id="CHEBI:33722"/>
        <dbReference type="ChEBI" id="CHEBI:33737"/>
        <dbReference type="ChEBI" id="CHEBI:33738"/>
        <dbReference type="ChEBI" id="CHEBI:57844"/>
        <dbReference type="ChEBI" id="CHEBI:59789"/>
        <dbReference type="ChEBI" id="CHEBI:78809"/>
        <dbReference type="ChEBI" id="CHEBI:83100"/>
        <dbReference type="EC" id="2.8.1.8"/>
    </reaction>
</comment>
<dbReference type="SFLD" id="SFLDS00029">
    <property type="entry name" value="Radical_SAM"/>
    <property type="match status" value="1"/>
</dbReference>
<dbReference type="InterPro" id="IPR003698">
    <property type="entry name" value="Lipoyl_synth"/>
</dbReference>
<evidence type="ECO:0000256" key="4">
    <source>
        <dbReference type="ARBA" id="ARBA00022691"/>
    </source>
</evidence>
<comment type="pathway">
    <text evidence="9">Protein modification; protein lipoylation via endogenous pathway; protein N(6)-(lipoyl)lysine from octanoyl-[acyl-carrier-protein]: step 2/2.</text>
</comment>
<dbReference type="Proteomes" id="UP000027059">
    <property type="component" value="Chromosome"/>
</dbReference>
<reference evidence="11 12" key="2">
    <citation type="journal article" date="2015" name="Biomed. Res. Int.">
        <title>Effects of Arsenite Resistance on the Growth and Functional Gene Expression of Leptospirillum ferriphilum and Acidithiobacillus thiooxidans in Pure Culture and Coculture.</title>
        <authorList>
            <person name="Jiang H."/>
            <person name="Liang Y."/>
            <person name="Yin H."/>
            <person name="Xiao Y."/>
            <person name="Guo X."/>
            <person name="Xu Y."/>
            <person name="Hu Q."/>
            <person name="Liu H."/>
            <person name="Liu X."/>
        </authorList>
    </citation>
    <scope>NUCLEOTIDE SEQUENCE [LARGE SCALE GENOMIC DNA]</scope>
    <source>
        <strain evidence="11 12">YSK</strain>
    </source>
</reference>
<dbReference type="HAMAP" id="MF_00206">
    <property type="entry name" value="Lipoyl_synth"/>
    <property type="match status" value="1"/>
</dbReference>
<evidence type="ECO:0000256" key="2">
    <source>
        <dbReference type="ARBA" id="ARBA00022490"/>
    </source>
</evidence>
<dbReference type="SMART" id="SM00729">
    <property type="entry name" value="Elp3"/>
    <property type="match status" value="1"/>
</dbReference>
<feature type="binding site" evidence="9">
    <location>
        <position position="94"/>
    </location>
    <ligand>
        <name>[4Fe-4S] cluster</name>
        <dbReference type="ChEBI" id="CHEBI:49883"/>
        <label>2</label>
        <note>4Fe-4S-S-AdoMet</note>
    </ligand>
</feature>
<comment type="similarity">
    <text evidence="9">Belongs to the radical SAM superfamily. Lipoyl synthase family.</text>
</comment>
<dbReference type="SUPFAM" id="SSF102114">
    <property type="entry name" value="Radical SAM enzymes"/>
    <property type="match status" value="1"/>
</dbReference>
<accession>A0A059Y0Q4</accession>
<dbReference type="NCBIfam" id="NF009544">
    <property type="entry name" value="PRK12928.1"/>
    <property type="match status" value="1"/>
</dbReference>
<gene>
    <name evidence="9" type="primary">lipA</name>
    <name evidence="11" type="ORF">Y981_11410</name>
</gene>
<dbReference type="NCBIfam" id="NF004019">
    <property type="entry name" value="PRK05481.1"/>
    <property type="match status" value="1"/>
</dbReference>
<feature type="binding site" evidence="9">
    <location>
        <position position="91"/>
    </location>
    <ligand>
        <name>[4Fe-4S] cluster</name>
        <dbReference type="ChEBI" id="CHEBI:49883"/>
        <label>2</label>
        <note>4Fe-4S-S-AdoMet</note>
    </ligand>
</feature>
<dbReference type="EMBL" id="CP007243">
    <property type="protein sequence ID" value="AIA31116.1"/>
    <property type="molecule type" value="Genomic_DNA"/>
</dbReference>
<dbReference type="CDD" id="cd01335">
    <property type="entry name" value="Radical_SAM"/>
    <property type="match status" value="1"/>
</dbReference>
<dbReference type="PANTHER" id="PTHR10949:SF0">
    <property type="entry name" value="LIPOYL SYNTHASE, MITOCHONDRIAL"/>
    <property type="match status" value="1"/>
</dbReference>
<evidence type="ECO:0000256" key="5">
    <source>
        <dbReference type="ARBA" id="ARBA00022723"/>
    </source>
</evidence>
<feature type="binding site" evidence="9">
    <location>
        <position position="301"/>
    </location>
    <ligand>
        <name>[4Fe-4S] cluster</name>
        <dbReference type="ChEBI" id="CHEBI:49883"/>
        <label>1</label>
    </ligand>
</feature>
<dbReference type="RefSeq" id="WP_014961895.1">
    <property type="nucleotide sequence ID" value="NZ_CP007243.1"/>
</dbReference>
<dbReference type="SFLD" id="SFLDG01058">
    <property type="entry name" value="lipoyl_synthase_like"/>
    <property type="match status" value="1"/>
</dbReference>
<keyword evidence="3 9" id="KW-0808">Transferase</keyword>
<feature type="binding site" evidence="9">
    <location>
        <position position="61"/>
    </location>
    <ligand>
        <name>[4Fe-4S] cluster</name>
        <dbReference type="ChEBI" id="CHEBI:49883"/>
        <label>1</label>
    </ligand>
</feature>
<feature type="domain" description="Radical SAM core" evidence="10">
    <location>
        <begin position="73"/>
        <end position="290"/>
    </location>
</feature>
<feature type="binding site" evidence="9">
    <location>
        <position position="87"/>
    </location>
    <ligand>
        <name>[4Fe-4S] cluster</name>
        <dbReference type="ChEBI" id="CHEBI:49883"/>
        <label>2</label>
        <note>4Fe-4S-S-AdoMet</note>
    </ligand>
</feature>